<name>A0A1B8ZBK0_9FLAO</name>
<keyword evidence="3" id="KW-1185">Reference proteome</keyword>
<proteinExistence type="predicted"/>
<gene>
    <name evidence="2" type="ORF">BBI01_17405</name>
</gene>
<dbReference type="RefSeq" id="WP_065396092.1">
    <property type="nucleotide sequence ID" value="NZ_MAYH01000048.1"/>
</dbReference>
<comment type="caution">
    <text evidence="2">The sequence shown here is derived from an EMBL/GenBank/DDBJ whole genome shotgun (WGS) entry which is preliminary data.</text>
</comment>
<evidence type="ECO:0000313" key="3">
    <source>
        <dbReference type="Proteomes" id="UP000092651"/>
    </source>
</evidence>
<organism evidence="2 3">
    <name type="scientific">Chryseobacterium artocarpi</name>
    <dbReference type="NCBI Taxonomy" id="1414727"/>
    <lineage>
        <taxon>Bacteria</taxon>
        <taxon>Pseudomonadati</taxon>
        <taxon>Bacteroidota</taxon>
        <taxon>Flavobacteriia</taxon>
        <taxon>Flavobacteriales</taxon>
        <taxon>Weeksellaceae</taxon>
        <taxon>Chryseobacterium group</taxon>
        <taxon>Chryseobacterium</taxon>
    </lineage>
</organism>
<keyword evidence="1" id="KW-0732">Signal</keyword>
<evidence type="ECO:0000256" key="1">
    <source>
        <dbReference type="SAM" id="SignalP"/>
    </source>
</evidence>
<accession>A0A1B8ZBK0</accession>
<dbReference type="EMBL" id="MAYH01000048">
    <property type="protein sequence ID" value="OCA68991.1"/>
    <property type="molecule type" value="Genomic_DNA"/>
</dbReference>
<feature type="signal peptide" evidence="1">
    <location>
        <begin position="1"/>
        <end position="20"/>
    </location>
</feature>
<reference evidence="2 3" key="1">
    <citation type="submission" date="2016-07" db="EMBL/GenBank/DDBJ databases">
        <authorList>
            <person name="Jeong J.-J."/>
            <person name="Kim D.W."/>
            <person name="Sang M.K."/>
            <person name="Choi I.-G."/>
            <person name="Kim K.D."/>
        </authorList>
    </citation>
    <scope>NUCLEOTIDE SEQUENCE [LARGE SCALE GENOMIC DNA]</scope>
    <source>
        <strain evidence="2 3">UTM-3</strain>
    </source>
</reference>
<evidence type="ECO:0000313" key="2">
    <source>
        <dbReference type="EMBL" id="OCA68991.1"/>
    </source>
</evidence>
<protein>
    <submittedName>
        <fullName evidence="2">Uncharacterized protein</fullName>
    </submittedName>
</protein>
<sequence length="229" mass="26833">MFKKTINLCVILFLFSYAKSQNTNNICADCGDFDLLKITFDENVNAITSKADPFKTVFVNKTCEEKEAKQLFEDDDTCGFKYNIFKKKTEKPYLSVEGNFKFDVLHLLTNAKNELAAYNASAEFKGDEKKFQLLVNIITEKFKTNPVCKTLFLDEALVYQWNTASYFCQLTRSKNKQKQETKSNGKNKIDQYYYITLSVYQNNRLDPKIKEIIRRNENFVIYKEKDFVK</sequence>
<dbReference type="AlphaFoldDB" id="A0A1B8ZBK0"/>
<feature type="chain" id="PRO_5008620336" evidence="1">
    <location>
        <begin position="21"/>
        <end position="229"/>
    </location>
</feature>
<dbReference type="Proteomes" id="UP000092651">
    <property type="component" value="Unassembled WGS sequence"/>
</dbReference>